<evidence type="ECO:0000256" key="4">
    <source>
        <dbReference type="ARBA" id="ARBA00022898"/>
    </source>
</evidence>
<dbReference type="InterPro" id="IPR015422">
    <property type="entry name" value="PyrdxlP-dep_Trfase_small"/>
</dbReference>
<evidence type="ECO:0000313" key="5">
    <source>
        <dbReference type="EMBL" id="SVA36972.1"/>
    </source>
</evidence>
<name>A0A381V9B5_9ZZZZ</name>
<dbReference type="PROSITE" id="PS00600">
    <property type="entry name" value="AA_TRANSFER_CLASS_3"/>
    <property type="match status" value="1"/>
</dbReference>
<proteinExistence type="inferred from homology"/>
<protein>
    <recommendedName>
        <fullName evidence="6">Beta-alanine--pyruvate transaminase</fullName>
    </recommendedName>
</protein>
<dbReference type="PANTHER" id="PTHR42684:SF1">
    <property type="entry name" value="BETA-ALANINE--PYRUVATE AMINOTRANSFERASE"/>
    <property type="match status" value="1"/>
</dbReference>
<evidence type="ECO:0000256" key="2">
    <source>
        <dbReference type="ARBA" id="ARBA00022576"/>
    </source>
</evidence>
<dbReference type="GO" id="GO:0009102">
    <property type="term" value="P:biotin biosynthetic process"/>
    <property type="evidence" value="ECO:0007669"/>
    <property type="project" value="TreeGrafter"/>
</dbReference>
<dbReference type="Gene3D" id="3.40.640.10">
    <property type="entry name" value="Type I PLP-dependent aspartate aminotransferase-like (Major domain)"/>
    <property type="match status" value="1"/>
</dbReference>
<dbReference type="PIRSF" id="PIRSF000521">
    <property type="entry name" value="Transaminase_4ab_Lys_Orn"/>
    <property type="match status" value="1"/>
</dbReference>
<comment type="similarity">
    <text evidence="1">Belongs to the class-III pyridoxal-phosphate-dependent aminotransferase family.</text>
</comment>
<sequence length="438" mass="48236">MKKNKNSNLENFWMPFTANRIFKQNPRLLVKAEGMFYTSEDGRKILDGISGMWCCNAGHCHPHIVKAVQDQIAEMDYATAFNMAHPSVFKLANKISQLTPDSLNKIFFANSGSEAVDTALKIALAYHASNGEADRTKFISREKGYHGVNFGGTSVGGILNNRINFGPLFEKGNCLSSTWNLEEMAFSKGQPDWGDHLATELEEILLSNGPSNVAAVILEPIVGSGGVIVPPKGYLELIKEICTKYNVLLIFDEVITGFGRVGEAFASKRFGICPDIITMAKGLTNASVPMSAVAVDNSIYNQIVNNSKENIELFHGYTYSGHPVAAAAAIASLEVYEKEDLFNKSKEIEDKFEEAVHSLKGENTIVDIRNFGLMAAIHFSSDITSATDKANSIFQYCYENDVLVRFSGDYIVLSPALIAKEEHIDKIVHTIREGLRNL</sequence>
<dbReference type="InterPro" id="IPR015424">
    <property type="entry name" value="PyrdxlP-dep_Trfase"/>
</dbReference>
<dbReference type="CDD" id="cd00610">
    <property type="entry name" value="OAT_like"/>
    <property type="match status" value="1"/>
</dbReference>
<reference evidence="5" key="1">
    <citation type="submission" date="2018-05" db="EMBL/GenBank/DDBJ databases">
        <authorList>
            <person name="Lanie J.A."/>
            <person name="Ng W.-L."/>
            <person name="Kazmierczak K.M."/>
            <person name="Andrzejewski T.M."/>
            <person name="Davidsen T.M."/>
            <person name="Wayne K.J."/>
            <person name="Tettelin H."/>
            <person name="Glass J.I."/>
            <person name="Rusch D."/>
            <person name="Podicherti R."/>
            <person name="Tsui H.-C.T."/>
            <person name="Winkler M.E."/>
        </authorList>
    </citation>
    <scope>NUCLEOTIDE SEQUENCE</scope>
</reference>
<keyword evidence="3" id="KW-0808">Transferase</keyword>
<keyword evidence="2" id="KW-0032">Aminotransferase</keyword>
<dbReference type="SUPFAM" id="SSF53383">
    <property type="entry name" value="PLP-dependent transferases"/>
    <property type="match status" value="1"/>
</dbReference>
<organism evidence="5">
    <name type="scientific">marine metagenome</name>
    <dbReference type="NCBI Taxonomy" id="408172"/>
    <lineage>
        <taxon>unclassified sequences</taxon>
        <taxon>metagenomes</taxon>
        <taxon>ecological metagenomes</taxon>
    </lineage>
</organism>
<dbReference type="AlphaFoldDB" id="A0A381V9B5"/>
<dbReference type="EMBL" id="UINC01008204">
    <property type="protein sequence ID" value="SVA36972.1"/>
    <property type="molecule type" value="Genomic_DNA"/>
</dbReference>
<evidence type="ECO:0000256" key="1">
    <source>
        <dbReference type="ARBA" id="ARBA00008954"/>
    </source>
</evidence>
<dbReference type="Gene3D" id="3.90.1150.10">
    <property type="entry name" value="Aspartate Aminotransferase, domain 1"/>
    <property type="match status" value="1"/>
</dbReference>
<dbReference type="FunFam" id="3.40.640.10:FF:000014">
    <property type="entry name" value="Adenosylmethionine-8-amino-7-oxononanoate aminotransferase, probable"/>
    <property type="match status" value="1"/>
</dbReference>
<keyword evidence="4" id="KW-0663">Pyridoxal phosphate</keyword>
<dbReference type="GO" id="GO:0004015">
    <property type="term" value="F:adenosylmethionine-8-amino-7-oxononanoate transaminase activity"/>
    <property type="evidence" value="ECO:0007669"/>
    <property type="project" value="TreeGrafter"/>
</dbReference>
<dbReference type="GO" id="GO:0030170">
    <property type="term" value="F:pyridoxal phosphate binding"/>
    <property type="evidence" value="ECO:0007669"/>
    <property type="project" value="InterPro"/>
</dbReference>
<accession>A0A381V9B5</accession>
<evidence type="ECO:0008006" key="6">
    <source>
        <dbReference type="Google" id="ProtNLM"/>
    </source>
</evidence>
<gene>
    <name evidence="5" type="ORF">METZ01_LOCUS89826</name>
</gene>
<dbReference type="InterPro" id="IPR015421">
    <property type="entry name" value="PyrdxlP-dep_Trfase_major"/>
</dbReference>
<dbReference type="Pfam" id="PF00202">
    <property type="entry name" value="Aminotran_3"/>
    <property type="match status" value="1"/>
</dbReference>
<evidence type="ECO:0000256" key="3">
    <source>
        <dbReference type="ARBA" id="ARBA00022679"/>
    </source>
</evidence>
<dbReference type="InterPro" id="IPR049704">
    <property type="entry name" value="Aminotrans_3_PPA_site"/>
</dbReference>
<dbReference type="PANTHER" id="PTHR42684">
    <property type="entry name" value="ADENOSYLMETHIONINE-8-AMINO-7-OXONONANOATE AMINOTRANSFERASE"/>
    <property type="match status" value="1"/>
</dbReference>
<dbReference type="InterPro" id="IPR005814">
    <property type="entry name" value="Aminotrans_3"/>
</dbReference>